<feature type="domain" description="HAMP" evidence="8">
    <location>
        <begin position="218"/>
        <end position="270"/>
    </location>
</feature>
<keyword evidence="6" id="KW-0812">Transmembrane</keyword>
<feature type="transmembrane region" description="Helical" evidence="6">
    <location>
        <begin position="194"/>
        <end position="214"/>
    </location>
</feature>
<evidence type="ECO:0008006" key="11">
    <source>
        <dbReference type="Google" id="ProtNLM"/>
    </source>
</evidence>
<evidence type="ECO:0000256" key="1">
    <source>
        <dbReference type="ARBA" id="ARBA00004370"/>
    </source>
</evidence>
<dbReference type="FunFam" id="1.10.287.950:FF:000001">
    <property type="entry name" value="Methyl-accepting chemotaxis sensory transducer"/>
    <property type="match status" value="1"/>
</dbReference>
<dbReference type="AlphaFoldDB" id="A0A480AZ46"/>
<gene>
    <name evidence="9" type="ORF">AQPW35_40660</name>
</gene>
<dbReference type="PANTHER" id="PTHR43531">
    <property type="entry name" value="PROTEIN ICFG"/>
    <property type="match status" value="1"/>
</dbReference>
<dbReference type="InterPro" id="IPR004089">
    <property type="entry name" value="MCPsignal_dom"/>
</dbReference>
<feature type="compositionally biased region" description="Polar residues" evidence="5">
    <location>
        <begin position="288"/>
        <end position="307"/>
    </location>
</feature>
<dbReference type="PROSITE" id="PS50885">
    <property type="entry name" value="HAMP"/>
    <property type="match status" value="1"/>
</dbReference>
<dbReference type="Pfam" id="PF00672">
    <property type="entry name" value="HAMP"/>
    <property type="match status" value="1"/>
</dbReference>
<evidence type="ECO:0000313" key="10">
    <source>
        <dbReference type="Proteomes" id="UP000301751"/>
    </source>
</evidence>
<dbReference type="RefSeq" id="WP_137734695.1">
    <property type="nucleotide sequence ID" value="NZ_BJCL01000012.1"/>
</dbReference>
<dbReference type="SMART" id="SM00304">
    <property type="entry name" value="HAMP"/>
    <property type="match status" value="1"/>
</dbReference>
<keyword evidence="6" id="KW-0472">Membrane</keyword>
<dbReference type="InterPro" id="IPR003660">
    <property type="entry name" value="HAMP_dom"/>
</dbReference>
<accession>A0A480AZ46</accession>
<dbReference type="CDD" id="cd01060">
    <property type="entry name" value="Membrane-FADS-like"/>
    <property type="match status" value="1"/>
</dbReference>
<dbReference type="Proteomes" id="UP000301751">
    <property type="component" value="Unassembled WGS sequence"/>
</dbReference>
<protein>
    <recommendedName>
        <fullName evidence="11">Methyl-accepting chemotaxis protein</fullName>
    </recommendedName>
</protein>
<comment type="caution">
    <text evidence="9">The sequence shown here is derived from an EMBL/GenBank/DDBJ whole genome shotgun (WGS) entry which is preliminary data.</text>
</comment>
<keyword evidence="2" id="KW-0488">Methylation</keyword>
<comment type="subcellular location">
    <subcellularLocation>
        <location evidence="1">Membrane</location>
    </subcellularLocation>
</comment>
<keyword evidence="10" id="KW-1185">Reference proteome</keyword>
<dbReference type="GO" id="GO:0007165">
    <property type="term" value="P:signal transduction"/>
    <property type="evidence" value="ECO:0007669"/>
    <property type="project" value="UniProtKB-KW"/>
</dbReference>
<dbReference type="GO" id="GO:0005886">
    <property type="term" value="C:plasma membrane"/>
    <property type="evidence" value="ECO:0007669"/>
    <property type="project" value="TreeGrafter"/>
</dbReference>
<dbReference type="CDD" id="cd11386">
    <property type="entry name" value="MCP_signal"/>
    <property type="match status" value="1"/>
</dbReference>
<sequence length="521" mass="54793">MTSSTWIRGFSIRLRMQGAILLVLGLFGLVGAIGLLGGRQLMALNHDFMHHSIKEVRNVADALNSLGEVRRHEKDMVIHYEDGVAVLKAREAWAAALGRTRSAFSSMLEGDEDEDNPLARDSLKELVAYETATAKVLEQIQNGAYDTAIAADKMLARAKQHVSAVESRLAAIDKIVNAEAVETQGHFDASMQQAMWMFLVALGVVVVVVVPLTLMNSRSIILPMQQARDLALAIAEGDLTRPVQVDGKDEAAALLRALAGMQQALAGLVGEVRQASGNIQGASEEVASGNQDLSSRTEQTAGSLQHTAGAMQQLTQSVQQSAGSARDASALAQSASGVAERGGATVAEVVRTMEEIHTASRRIADIIGTIDGIAFQTNILALNAAVEAARAGEQGRGFAVVAGEVRSLAQRSAAAAREIKSLIAASVDKVDNGTRLVQAAGGTMDEIVASVQRVQATIETISQAASEQSQGIGQINGAVSDLDGMTQQNAALVEQSAAAAESLKDQAHRLNAVVSRFQVPA</sequence>
<evidence type="ECO:0000259" key="7">
    <source>
        <dbReference type="PROSITE" id="PS50111"/>
    </source>
</evidence>
<evidence type="ECO:0000256" key="3">
    <source>
        <dbReference type="ARBA" id="ARBA00029447"/>
    </source>
</evidence>
<comment type="similarity">
    <text evidence="3">Belongs to the methyl-accepting chemotaxis (MCP) protein family.</text>
</comment>
<evidence type="ECO:0000256" key="2">
    <source>
        <dbReference type="ARBA" id="ARBA00022481"/>
    </source>
</evidence>
<evidence type="ECO:0000256" key="5">
    <source>
        <dbReference type="SAM" id="MobiDB-lite"/>
    </source>
</evidence>
<reference evidence="10" key="1">
    <citation type="submission" date="2019-03" db="EMBL/GenBank/DDBJ databases">
        <title>Aquabacterium pictum sp.nov., the first bacteriochlorophyll a-containing freshwater bacterium in the genus Aquabacterium of the class Betaproteobacteria.</title>
        <authorList>
            <person name="Hirose S."/>
            <person name="Tank M."/>
            <person name="Hara E."/>
            <person name="Tamaki H."/>
            <person name="Takaichi S."/>
            <person name="Haruta S."/>
            <person name="Hanada S."/>
        </authorList>
    </citation>
    <scope>NUCLEOTIDE SEQUENCE [LARGE SCALE GENOMIC DNA]</scope>
    <source>
        <strain evidence="10">W35</strain>
    </source>
</reference>
<dbReference type="EMBL" id="BJCL01000012">
    <property type="protein sequence ID" value="GCL64985.1"/>
    <property type="molecule type" value="Genomic_DNA"/>
</dbReference>
<dbReference type="OrthoDB" id="9151832at2"/>
<organism evidence="9 10">
    <name type="scientific">Pseudaquabacterium pictum</name>
    <dbReference type="NCBI Taxonomy" id="2315236"/>
    <lineage>
        <taxon>Bacteria</taxon>
        <taxon>Pseudomonadati</taxon>
        <taxon>Pseudomonadota</taxon>
        <taxon>Betaproteobacteria</taxon>
        <taxon>Burkholderiales</taxon>
        <taxon>Sphaerotilaceae</taxon>
        <taxon>Pseudaquabacterium</taxon>
    </lineage>
</organism>
<evidence type="ECO:0000256" key="4">
    <source>
        <dbReference type="PROSITE-ProRule" id="PRU00284"/>
    </source>
</evidence>
<dbReference type="InterPro" id="IPR051310">
    <property type="entry name" value="MCP_chemotaxis"/>
</dbReference>
<dbReference type="PROSITE" id="PS50111">
    <property type="entry name" value="CHEMOTAXIS_TRANSDUC_2"/>
    <property type="match status" value="1"/>
</dbReference>
<dbReference type="GO" id="GO:0006935">
    <property type="term" value="P:chemotaxis"/>
    <property type="evidence" value="ECO:0007669"/>
    <property type="project" value="InterPro"/>
</dbReference>
<dbReference type="GO" id="GO:0004888">
    <property type="term" value="F:transmembrane signaling receptor activity"/>
    <property type="evidence" value="ECO:0007669"/>
    <property type="project" value="InterPro"/>
</dbReference>
<proteinExistence type="inferred from homology"/>
<keyword evidence="4" id="KW-0807">Transducer</keyword>
<dbReference type="SUPFAM" id="SSF58104">
    <property type="entry name" value="Methyl-accepting chemotaxis protein (MCP) signaling domain"/>
    <property type="match status" value="1"/>
</dbReference>
<dbReference type="Gene3D" id="1.10.287.950">
    <property type="entry name" value="Methyl-accepting chemotaxis protein"/>
    <property type="match status" value="1"/>
</dbReference>
<evidence type="ECO:0000256" key="6">
    <source>
        <dbReference type="SAM" id="Phobius"/>
    </source>
</evidence>
<dbReference type="PRINTS" id="PR00260">
    <property type="entry name" value="CHEMTRNSDUCR"/>
</dbReference>
<dbReference type="Pfam" id="PF00015">
    <property type="entry name" value="MCPsignal"/>
    <property type="match status" value="1"/>
</dbReference>
<feature type="domain" description="Methyl-accepting transducer" evidence="7">
    <location>
        <begin position="275"/>
        <end position="504"/>
    </location>
</feature>
<dbReference type="CDD" id="cd06225">
    <property type="entry name" value="HAMP"/>
    <property type="match status" value="1"/>
</dbReference>
<dbReference type="PANTHER" id="PTHR43531:SF14">
    <property type="entry name" value="METHYL-ACCEPTING CHEMOTAXIS PROTEIN I-RELATED"/>
    <property type="match status" value="1"/>
</dbReference>
<dbReference type="InterPro" id="IPR004090">
    <property type="entry name" value="Chemotax_Me-accpt_rcpt"/>
</dbReference>
<evidence type="ECO:0000313" key="9">
    <source>
        <dbReference type="EMBL" id="GCL64985.1"/>
    </source>
</evidence>
<dbReference type="SMART" id="SM00283">
    <property type="entry name" value="MA"/>
    <property type="match status" value="1"/>
</dbReference>
<name>A0A480AZ46_9BURK</name>
<keyword evidence="6" id="KW-1133">Transmembrane helix</keyword>
<feature type="region of interest" description="Disordered" evidence="5">
    <location>
        <begin position="283"/>
        <end position="307"/>
    </location>
</feature>
<evidence type="ECO:0000259" key="8">
    <source>
        <dbReference type="PROSITE" id="PS50885"/>
    </source>
</evidence>